<keyword evidence="2" id="KW-1185">Reference proteome</keyword>
<dbReference type="RefSeq" id="XP_026681349.1">
    <property type="nucleotide sequence ID" value="XM_026825548.1"/>
</dbReference>
<dbReference type="GeneID" id="113468555"/>
<feature type="transmembrane region" description="Helical" evidence="1">
    <location>
        <begin position="20"/>
        <end position="46"/>
    </location>
</feature>
<keyword evidence="1" id="KW-0812">Transmembrane</keyword>
<evidence type="ECO:0000313" key="2">
    <source>
        <dbReference type="Proteomes" id="UP000079169"/>
    </source>
</evidence>
<protein>
    <submittedName>
        <fullName evidence="3">Uncharacterized protein LOC113468555</fullName>
    </submittedName>
</protein>
<dbReference type="KEGG" id="dci:113468555"/>
<keyword evidence="1" id="KW-0472">Membrane</keyword>
<dbReference type="SUPFAM" id="SSF54928">
    <property type="entry name" value="RNA-binding domain, RBD"/>
    <property type="match status" value="1"/>
</dbReference>
<dbReference type="PaxDb" id="121845-A0A3Q0IYR9"/>
<reference evidence="3" key="1">
    <citation type="submission" date="2025-08" db="UniProtKB">
        <authorList>
            <consortium name="RefSeq"/>
        </authorList>
    </citation>
    <scope>IDENTIFICATION</scope>
</reference>
<name>A0A3Q0IYR9_DIACI</name>
<dbReference type="GO" id="GO:0003676">
    <property type="term" value="F:nucleic acid binding"/>
    <property type="evidence" value="ECO:0007669"/>
    <property type="project" value="InterPro"/>
</dbReference>
<evidence type="ECO:0000313" key="3">
    <source>
        <dbReference type="RefSeq" id="XP_026681349.1"/>
    </source>
</evidence>
<dbReference type="Proteomes" id="UP000079169">
    <property type="component" value="Unplaced"/>
</dbReference>
<proteinExistence type="predicted"/>
<organism evidence="2 3">
    <name type="scientific">Diaphorina citri</name>
    <name type="common">Asian citrus psyllid</name>
    <dbReference type="NCBI Taxonomy" id="121845"/>
    <lineage>
        <taxon>Eukaryota</taxon>
        <taxon>Metazoa</taxon>
        <taxon>Ecdysozoa</taxon>
        <taxon>Arthropoda</taxon>
        <taxon>Hexapoda</taxon>
        <taxon>Insecta</taxon>
        <taxon>Pterygota</taxon>
        <taxon>Neoptera</taxon>
        <taxon>Paraneoptera</taxon>
        <taxon>Hemiptera</taxon>
        <taxon>Sternorrhyncha</taxon>
        <taxon>Psylloidea</taxon>
        <taxon>Psyllidae</taxon>
        <taxon>Diaphorininae</taxon>
        <taxon>Diaphorina</taxon>
    </lineage>
</organism>
<evidence type="ECO:0000256" key="1">
    <source>
        <dbReference type="SAM" id="Phobius"/>
    </source>
</evidence>
<gene>
    <name evidence="3" type="primary">LOC113468555</name>
</gene>
<dbReference type="InterPro" id="IPR035979">
    <property type="entry name" value="RBD_domain_sf"/>
</dbReference>
<keyword evidence="1" id="KW-1133">Transmembrane helix</keyword>
<sequence length="222" mass="25416">MNIVWFHGSMTMLSFLQSKVTILIIFSYAYCPVFTSLHVLVMLSLASSYTHSTRQFPENLPVPPCKLDLKNFLWYVCYPELLNMANLLFINHIPTNMSIDDLECMFKRDSLNVNSVNNLGCHQRAILTCPDQSVADRLIDKYNGRIFHGIRLVVEPWVDLGAPISRQKGISADSLDTTVNMSHFTASRSKTSMHPSDFPEYSNSRTREFAKEKENYGKFSFL</sequence>
<dbReference type="AlphaFoldDB" id="A0A3Q0IYR9"/>
<accession>A0A3Q0IYR9</accession>